<evidence type="ECO:0000313" key="4">
    <source>
        <dbReference type="Proteomes" id="UP000663882"/>
    </source>
</evidence>
<proteinExistence type="predicted"/>
<feature type="transmembrane region" description="Helical" evidence="1">
    <location>
        <begin position="14"/>
        <end position="37"/>
    </location>
</feature>
<name>A0A813RRR6_9BILA</name>
<dbReference type="AlphaFoldDB" id="A0A813RRR6"/>
<protein>
    <submittedName>
        <fullName evidence="2">Uncharacterized protein</fullName>
    </submittedName>
</protein>
<dbReference type="Proteomes" id="UP000663889">
    <property type="component" value="Unassembled WGS sequence"/>
</dbReference>
<dbReference type="EMBL" id="CAJNOU010000232">
    <property type="protein sequence ID" value="CAF0925755.1"/>
    <property type="molecule type" value="Genomic_DNA"/>
</dbReference>
<evidence type="ECO:0000256" key="1">
    <source>
        <dbReference type="SAM" id="Phobius"/>
    </source>
</evidence>
<keyword evidence="1" id="KW-0472">Membrane</keyword>
<reference evidence="2" key="1">
    <citation type="submission" date="2021-02" db="EMBL/GenBank/DDBJ databases">
        <authorList>
            <person name="Nowell W R."/>
        </authorList>
    </citation>
    <scope>NUCLEOTIDE SEQUENCE</scope>
</reference>
<dbReference type="OrthoDB" id="10043718at2759"/>
<dbReference type="Proteomes" id="UP000663882">
    <property type="component" value="Unassembled WGS sequence"/>
</dbReference>
<organism evidence="2 4">
    <name type="scientific">Rotaria sordida</name>
    <dbReference type="NCBI Taxonomy" id="392033"/>
    <lineage>
        <taxon>Eukaryota</taxon>
        <taxon>Metazoa</taxon>
        <taxon>Spiralia</taxon>
        <taxon>Gnathifera</taxon>
        <taxon>Rotifera</taxon>
        <taxon>Eurotatoria</taxon>
        <taxon>Bdelloidea</taxon>
        <taxon>Philodinida</taxon>
        <taxon>Philodinidae</taxon>
        <taxon>Rotaria</taxon>
    </lineage>
</organism>
<evidence type="ECO:0000313" key="3">
    <source>
        <dbReference type="EMBL" id="CAF0925755.1"/>
    </source>
</evidence>
<keyword evidence="1" id="KW-0812">Transmembrane</keyword>
<gene>
    <name evidence="2" type="ORF">RFH988_LOCUS3101</name>
    <name evidence="3" type="ORF">SEV965_LOCUS6896</name>
</gene>
<evidence type="ECO:0000313" key="2">
    <source>
        <dbReference type="EMBL" id="CAF0784695.1"/>
    </source>
</evidence>
<comment type="caution">
    <text evidence="2">The sequence shown here is derived from an EMBL/GenBank/DDBJ whole genome shotgun (WGS) entry which is preliminary data.</text>
</comment>
<keyword evidence="1" id="KW-1133">Transmembrane helix</keyword>
<dbReference type="EMBL" id="CAJNOO010000071">
    <property type="protein sequence ID" value="CAF0784695.1"/>
    <property type="molecule type" value="Genomic_DNA"/>
</dbReference>
<sequence length="201" mass="22045">MFPQYTQRNMAGEIAIWLLITVGALLIPIIVIAVCCIRHQYRSYFPRTVLLGKKSSHKTNGNSYNGPYMESGNDDRVILSSNKIPQILSCTNSINKKQHIHWPNGSTSLKGDDLRSIKDRQFTPRKQPFSGGDNFNTMMLNESPSSHRRLAVIPAPSSALSHLIQTAIIPAGSTITNASASLLLTPSKPLTPNLAGYNSTV</sequence>
<accession>A0A813RRR6</accession>